<evidence type="ECO:0000313" key="10">
    <source>
        <dbReference type="EnsemblMetazoa" id="Aqu2.1.30264_001"/>
    </source>
</evidence>
<proteinExistence type="inferred from homology"/>
<dbReference type="InterPro" id="IPR001412">
    <property type="entry name" value="aa-tRNA-synth_I_CS"/>
</dbReference>
<sequence>MATESAQPKEQIVDPWTAKAGEGEKKINYDKLIVQFGSERIGESLLQRIETLSKKPAHHFLRRGIFFSHRDVPDILNAYEQNKPFFLYTGRGPSSESMHLGHLIPFLFTKYLQDVFDVPLVIQMTDDEKFMWRDLGLEEAHRLAYENAKDIIACGFDVNKTFIFSNLDYMSCCPSFYRNVLRIQKCVTCNQAKGIFGFQDTDSIGKMAFPAVQAAPSFSTTFPDIFGDHKDHGGNTDVDVSYQYLTFFMEDDERLAEIKKNYESGKLLTGQLKKELIGVLQKLVGDHQARRAEVTMDVVKQFMTPRPLNFKLSA</sequence>
<reference evidence="10" key="1">
    <citation type="submission" date="2017-05" db="UniProtKB">
        <authorList>
            <consortium name="EnsemblMetazoa"/>
        </authorList>
    </citation>
    <scope>IDENTIFICATION</scope>
</reference>
<keyword evidence="6 9" id="KW-0648">Protein biosynthesis</keyword>
<dbReference type="OrthoDB" id="10261385at2759"/>
<evidence type="ECO:0000256" key="5">
    <source>
        <dbReference type="ARBA" id="ARBA00022840"/>
    </source>
</evidence>
<dbReference type="InParanoid" id="A0A1X7URW7"/>
<organism evidence="10">
    <name type="scientific">Amphimedon queenslandica</name>
    <name type="common">Sponge</name>
    <dbReference type="NCBI Taxonomy" id="400682"/>
    <lineage>
        <taxon>Eukaryota</taxon>
        <taxon>Metazoa</taxon>
        <taxon>Porifera</taxon>
        <taxon>Demospongiae</taxon>
        <taxon>Heteroscleromorpha</taxon>
        <taxon>Haplosclerida</taxon>
        <taxon>Niphatidae</taxon>
        <taxon>Amphimedon</taxon>
    </lineage>
</organism>
<dbReference type="FunCoup" id="A0A1X7URW7">
    <property type="interactions" value="919"/>
</dbReference>
<evidence type="ECO:0000256" key="6">
    <source>
        <dbReference type="ARBA" id="ARBA00022917"/>
    </source>
</evidence>
<dbReference type="eggNOG" id="KOG2145">
    <property type="taxonomic scope" value="Eukaryota"/>
</dbReference>
<evidence type="ECO:0000256" key="3">
    <source>
        <dbReference type="ARBA" id="ARBA00022598"/>
    </source>
</evidence>
<keyword evidence="3 9" id="KW-0436">Ligase</keyword>
<dbReference type="STRING" id="400682.A0A1X7URW7"/>
<evidence type="ECO:0000256" key="8">
    <source>
        <dbReference type="ARBA" id="ARBA00030268"/>
    </source>
</evidence>
<keyword evidence="5 9" id="KW-0067">ATP-binding</keyword>
<comment type="similarity">
    <text evidence="1 9">Belongs to the class-I aminoacyl-tRNA synthetase family.</text>
</comment>
<accession>A0A1X7URW7</accession>
<dbReference type="GO" id="GO:0006436">
    <property type="term" value="P:tryptophanyl-tRNA aminoacylation"/>
    <property type="evidence" value="ECO:0007669"/>
    <property type="project" value="InterPro"/>
</dbReference>
<evidence type="ECO:0000256" key="2">
    <source>
        <dbReference type="ARBA" id="ARBA00013161"/>
    </source>
</evidence>
<dbReference type="EC" id="6.1.1.2" evidence="2"/>
<keyword evidence="7 9" id="KW-0030">Aminoacyl-tRNA synthetase</keyword>
<dbReference type="AlphaFoldDB" id="A0A1X7URW7"/>
<dbReference type="GO" id="GO:0005737">
    <property type="term" value="C:cytoplasm"/>
    <property type="evidence" value="ECO:0007669"/>
    <property type="project" value="TreeGrafter"/>
</dbReference>
<dbReference type="GO" id="GO:0005524">
    <property type="term" value="F:ATP binding"/>
    <property type="evidence" value="ECO:0007669"/>
    <property type="project" value="UniProtKB-KW"/>
</dbReference>
<evidence type="ECO:0000256" key="7">
    <source>
        <dbReference type="ARBA" id="ARBA00023146"/>
    </source>
</evidence>
<evidence type="ECO:0000256" key="9">
    <source>
        <dbReference type="RuleBase" id="RU363036"/>
    </source>
</evidence>
<keyword evidence="4 9" id="KW-0547">Nucleotide-binding</keyword>
<dbReference type="InterPro" id="IPR002306">
    <property type="entry name" value="Trp-tRNA-ligase"/>
</dbReference>
<dbReference type="InterPro" id="IPR014729">
    <property type="entry name" value="Rossmann-like_a/b/a_fold"/>
</dbReference>
<evidence type="ECO:0000256" key="1">
    <source>
        <dbReference type="ARBA" id="ARBA00005594"/>
    </source>
</evidence>
<name>A0A1X7URW7_AMPQE</name>
<dbReference type="Gene3D" id="3.40.50.620">
    <property type="entry name" value="HUPs"/>
    <property type="match status" value="1"/>
</dbReference>
<dbReference type="PROSITE" id="PS00178">
    <property type="entry name" value="AA_TRNA_LIGASE_I"/>
    <property type="match status" value="1"/>
</dbReference>
<dbReference type="PANTHER" id="PTHR10055">
    <property type="entry name" value="TRYPTOPHANYL-TRNA SYNTHETASE"/>
    <property type="match status" value="1"/>
</dbReference>
<dbReference type="Pfam" id="PF00579">
    <property type="entry name" value="tRNA-synt_1b"/>
    <property type="match status" value="1"/>
</dbReference>
<dbReference type="FunFam" id="3.40.50.620:FF:000454">
    <property type="entry name" value="Tryptophan--tRNA ligase, cytoplasmic"/>
    <property type="match status" value="1"/>
</dbReference>
<protein>
    <recommendedName>
        <fullName evidence="2">tryptophan--tRNA ligase</fullName>
        <ecNumber evidence="2">6.1.1.2</ecNumber>
    </recommendedName>
    <alternativeName>
        <fullName evidence="8">Tryptophanyl-tRNA synthetase</fullName>
    </alternativeName>
</protein>
<dbReference type="SUPFAM" id="SSF52374">
    <property type="entry name" value="Nucleotidylyl transferase"/>
    <property type="match status" value="1"/>
</dbReference>
<dbReference type="InterPro" id="IPR002305">
    <property type="entry name" value="aa-tRNA-synth_Ic"/>
</dbReference>
<dbReference type="PRINTS" id="PR01039">
    <property type="entry name" value="TRNASYNTHTRP"/>
</dbReference>
<dbReference type="EnsemblMetazoa" id="Aqu2.1.30264_001">
    <property type="protein sequence ID" value="Aqu2.1.30264_001"/>
    <property type="gene ID" value="Aqu2.1.30264"/>
</dbReference>
<dbReference type="PANTHER" id="PTHR10055:SF1">
    <property type="entry name" value="TRYPTOPHAN--TRNA LIGASE, CYTOPLASMIC"/>
    <property type="match status" value="1"/>
</dbReference>
<dbReference type="GO" id="GO:0004830">
    <property type="term" value="F:tryptophan-tRNA ligase activity"/>
    <property type="evidence" value="ECO:0007669"/>
    <property type="project" value="UniProtKB-EC"/>
</dbReference>
<evidence type="ECO:0000256" key="4">
    <source>
        <dbReference type="ARBA" id="ARBA00022741"/>
    </source>
</evidence>